<dbReference type="KEGG" id="vg:15009928"/>
<dbReference type="Proteomes" id="UP000203074">
    <property type="component" value="Segment"/>
</dbReference>
<reference evidence="3" key="3">
    <citation type="submission" date="2013-03" db="EMBL/GenBank/DDBJ databases">
        <title>The Cellulophaga phages: a novel, diverse, and globally ubiquitous model system.</title>
        <authorList>
            <person name="Holmfeldt K."/>
            <person name="Solonenko N."/>
            <person name="Shah M."/>
            <person name="Corrier K."/>
            <person name="Riemann L."/>
            <person name="VerBerkmoes N.C."/>
            <person name="Sullivan M.B."/>
        </authorList>
    </citation>
    <scope>NUCLEOTIDE SEQUENCE [LARGE SCALE GENOMIC DNA]</scope>
</reference>
<reference evidence="1 4" key="1">
    <citation type="submission" date="2010-11" db="EMBL/GenBank/DDBJ databases">
        <title>The Genome Sequence of Cellulophaga phage phiST.</title>
        <authorList>
            <consortium name="The Broad Institute Genome Sequencing Platform"/>
            <person name="Henn M.R."/>
            <person name="Reimann L."/>
            <person name="Holmfelt K."/>
            <person name="Levin J."/>
            <person name="Malboeuf C."/>
            <person name="Casali M."/>
            <person name="Russ C."/>
            <person name="Lennon N."/>
            <person name="Chapman S.B."/>
            <person name="Erlich R."/>
            <person name="Young S.K."/>
            <person name="Yandava C."/>
            <person name="Zeng Q."/>
            <person name="Alvarado L."/>
            <person name="Anderson S."/>
            <person name="Berlin A."/>
            <person name="Chen Z."/>
            <person name="Freedman E."/>
            <person name="Gellesch M."/>
            <person name="Goldberg J."/>
            <person name="Green L."/>
            <person name="Griggs A."/>
            <person name="Gujja S."/>
            <person name="Heilman E.R."/>
            <person name="Heiman D."/>
            <person name="Hollinger A."/>
            <person name="Howarth C."/>
            <person name="Larson L."/>
            <person name="Mehta T."/>
            <person name="Pearson M."/>
            <person name="Roberts A."/>
            <person name="Ryan E."/>
            <person name="Saif S."/>
            <person name="Shea T."/>
            <person name="Shenoy N."/>
            <person name="Sisk P."/>
            <person name="Stolte C."/>
            <person name="Sykes S."/>
            <person name="White J."/>
            <person name="Haas B."/>
            <person name="Nusbaum C."/>
            <person name="Birren B."/>
        </authorList>
    </citation>
    <scope>NUCLEOTIDE SEQUENCE [LARGE SCALE GENOMIC DNA]</scope>
    <source>
        <strain evidence="1">PhiST</strain>
        <strain evidence="4">phiST</strain>
    </source>
</reference>
<dbReference type="RefSeq" id="YP_007673412.1">
    <property type="nucleotide sequence ID" value="NC_020842.1"/>
</dbReference>
<protein>
    <submittedName>
        <fullName evidence="1">Uncharacterized protein</fullName>
    </submittedName>
</protein>
<evidence type="ECO:0000313" key="3">
    <source>
        <dbReference type="Proteomes" id="UP000014729"/>
    </source>
</evidence>
<sequence length="142" mass="16877">MKKRKRIWSESELLIAYSVALWEDRMNFDHQYFVDAIGQTTLNSFAKQVANFRYLLGREGFKLDHTSKKQREMIDKYDKCSKDSIFILNTKFLESRSMDIEIAKSKRRRSQQTKRVAALNAQIGINFDLMIKKRGLKKYIQK</sequence>
<evidence type="ECO:0000313" key="1">
    <source>
        <dbReference type="EMBL" id="AGH56729.1"/>
    </source>
</evidence>
<dbReference type="Proteomes" id="UP000014729">
    <property type="component" value="Segment"/>
</dbReference>
<dbReference type="GeneID" id="15009928"/>
<accession>M4T1Q8</accession>
<proteinExistence type="predicted"/>
<keyword evidence="4" id="KW-1185">Reference proteome</keyword>
<dbReference type="EMBL" id="HQ634192">
    <property type="protein sequence ID" value="AGH56729.1"/>
    <property type="molecule type" value="Genomic_DNA"/>
</dbReference>
<evidence type="ECO:0000313" key="4">
    <source>
        <dbReference type="Proteomes" id="UP000203074"/>
    </source>
</evidence>
<name>M4T1Q8_9CAUD</name>
<gene>
    <name evidence="1" type="ORF">CGPG_00030</name>
    <name evidence="2" type="ORF">PhiST_gp079</name>
</gene>
<organism evidence="1 4">
    <name type="scientific">Cellulophaga phage phiST</name>
    <dbReference type="NCBI Taxonomy" id="756282"/>
    <lineage>
        <taxon>Viruses</taxon>
        <taxon>Duplodnaviria</taxon>
        <taxon>Heunggongvirae</taxon>
        <taxon>Uroviricota</taxon>
        <taxon>Caudoviricetes</taxon>
        <taxon>Cbastvirus</taxon>
        <taxon>Cbastvirus ST</taxon>
    </lineage>
</organism>
<evidence type="ECO:0000313" key="2">
    <source>
        <dbReference type="EMBL" id="AGO47218.1"/>
    </source>
</evidence>
<dbReference type="EMBL" id="KC821604">
    <property type="protein sequence ID" value="AGO47218.1"/>
    <property type="molecule type" value="Genomic_DNA"/>
</dbReference>
<reference evidence="2 3" key="2">
    <citation type="journal article" date="2013" name="Proc. Natl. Acad. Sci. U.S.A.">
        <title>Twelve previously unknown phage genera are ubiquitous in global oceans.</title>
        <authorList>
            <person name="Holmfeldt K."/>
            <person name="Solonenko N."/>
            <person name="Shah M."/>
            <person name="Corrier K."/>
            <person name="Riemann L."/>
            <person name="Verberkmoes N.C."/>
            <person name="Sullivan M.B."/>
        </authorList>
    </citation>
    <scope>NUCLEOTIDE SEQUENCE [LARGE SCALE GENOMIC DNA]</scope>
    <source>
        <strain evidence="2">PhiST</strain>
    </source>
</reference>